<dbReference type="InterPro" id="IPR008930">
    <property type="entry name" value="Terpenoid_cyclase/PrenylTrfase"/>
</dbReference>
<dbReference type="GO" id="GO:0016104">
    <property type="term" value="P:triterpenoid biosynthetic process"/>
    <property type="evidence" value="ECO:0007669"/>
    <property type="project" value="InterPro"/>
</dbReference>
<dbReference type="AlphaFoldDB" id="G0TZ00"/>
<name>G0TZ00_TRYVY</name>
<dbReference type="SUPFAM" id="SSF48239">
    <property type="entry name" value="Terpenoid cyclases/Protein prenyltransferases"/>
    <property type="match status" value="1"/>
</dbReference>
<feature type="domain" description="Squalene cyclase N-terminal" evidence="5">
    <location>
        <begin position="280"/>
        <end position="481"/>
    </location>
</feature>
<accession>G0TZ00</accession>
<evidence type="ECO:0000256" key="4">
    <source>
        <dbReference type="SAM" id="Phobius"/>
    </source>
</evidence>
<keyword evidence="4" id="KW-0812">Transmembrane</keyword>
<keyword evidence="4" id="KW-0472">Membrane</keyword>
<dbReference type="GO" id="GO:0000250">
    <property type="term" value="F:lanosterol synthase activity"/>
    <property type="evidence" value="ECO:0007669"/>
    <property type="project" value="TreeGrafter"/>
</dbReference>
<organism evidence="6">
    <name type="scientific">Trypanosoma vivax (strain Y486)</name>
    <dbReference type="NCBI Taxonomy" id="1055687"/>
    <lineage>
        <taxon>Eukaryota</taxon>
        <taxon>Discoba</taxon>
        <taxon>Euglenozoa</taxon>
        <taxon>Kinetoplastea</taxon>
        <taxon>Metakinetoplastina</taxon>
        <taxon>Trypanosomatida</taxon>
        <taxon>Trypanosomatidae</taxon>
        <taxon>Trypanosoma</taxon>
        <taxon>Duttonella</taxon>
    </lineage>
</organism>
<dbReference type="InterPro" id="IPR018333">
    <property type="entry name" value="Squalene_cyclase"/>
</dbReference>
<dbReference type="VEuPathDB" id="TriTrypDB:TvY486_0705300"/>
<feature type="non-terminal residue" evidence="6">
    <location>
        <position position="591"/>
    </location>
</feature>
<dbReference type="Gene3D" id="1.50.10.20">
    <property type="match status" value="1"/>
</dbReference>
<proteinExistence type="inferred from homology"/>
<dbReference type="Pfam" id="PF13249">
    <property type="entry name" value="SQHop_cyclase_N"/>
    <property type="match status" value="1"/>
</dbReference>
<dbReference type="FunFam" id="1.50.10.20:FF:000002">
    <property type="entry name" value="Terpene cyclase/mutase family member"/>
    <property type="match status" value="1"/>
</dbReference>
<sequence>MQSDSTFVSVGVHGARHESAQLPFPFASVVVPKQQSFRGYIFALFQSIVSGLILRICFFCALPVLLPLHCILFVLDHRNRNEVRRYQKEWRYKSVPHVRSLRFPASRKFPLENWHLRCEDGRQRWHYGELLNSEEGNVLGKAQASGLERLPSSNISIICARYGQEAAENSASYEDSKISEQKEERRRFLEHYQLGLIDAAPVKCRTNVVEAMRDGVEFLVSLQDPYSGHWPNDYSGPLFLTPGAVFVKFIVANGNIKKMFPPHADHHHKGNEACLCGEAERLELIRYIRNYINDDGGFGQHTEGHSTMLGTVLNYVALRFMGVSADDPDVVRARKWIHMEGGAVSIPTWGKAWLSVVGLYSWEGVNPIPPEFSLLPEWFPFSQGRVWCHSRAVAVPLSYLYGTRWAMPLNGLLESLRAELYVSPYHEIQWSTHCSNICKRDCYTPLSPVYKFVAKCLKVYERWHLKSLREYALEVAWTHIAYDDESTHFICLGPVNKALDMLVTWIREGEKSGRFLNHVDRLEDYFYMGPEGMRMSGYNGSQLWDTSFAIQAICACGMEMRYPREMALAHHYVDIAQVQENPESGADFFRH</sequence>
<evidence type="ECO:0000256" key="1">
    <source>
        <dbReference type="ARBA" id="ARBA00009755"/>
    </source>
</evidence>
<dbReference type="GO" id="GO:0005811">
    <property type="term" value="C:lipid droplet"/>
    <property type="evidence" value="ECO:0007669"/>
    <property type="project" value="InterPro"/>
</dbReference>
<keyword evidence="3" id="KW-0413">Isomerase</keyword>
<evidence type="ECO:0000313" key="6">
    <source>
        <dbReference type="EMBL" id="CCC49203.1"/>
    </source>
</evidence>
<gene>
    <name evidence="6" type="ORF">TVY486_0705300</name>
</gene>
<dbReference type="PANTHER" id="PTHR11764:SF20">
    <property type="entry name" value="LANOSTEROL SYNTHASE"/>
    <property type="match status" value="1"/>
</dbReference>
<reference evidence="6" key="1">
    <citation type="journal article" date="2012" name="Proc. Natl. Acad. Sci. U.S.A.">
        <title>Antigenic diversity is generated by distinct evolutionary mechanisms in African trypanosome species.</title>
        <authorList>
            <person name="Jackson A.P."/>
            <person name="Berry A."/>
            <person name="Aslett M."/>
            <person name="Allison H.C."/>
            <person name="Burton P."/>
            <person name="Vavrova-Anderson J."/>
            <person name="Brown R."/>
            <person name="Browne H."/>
            <person name="Corton N."/>
            <person name="Hauser H."/>
            <person name="Gamble J."/>
            <person name="Gilderthorp R."/>
            <person name="Marcello L."/>
            <person name="McQuillan J."/>
            <person name="Otto T.D."/>
            <person name="Quail M.A."/>
            <person name="Sanders M.J."/>
            <person name="van Tonder A."/>
            <person name="Ginger M.L."/>
            <person name="Field M.C."/>
            <person name="Barry J.D."/>
            <person name="Hertz-Fowler C."/>
            <person name="Berriman M."/>
        </authorList>
    </citation>
    <scope>NUCLEOTIDE SEQUENCE</scope>
    <source>
        <strain evidence="6">Y486</strain>
    </source>
</reference>
<feature type="transmembrane region" description="Helical" evidence="4">
    <location>
        <begin position="52"/>
        <end position="75"/>
    </location>
</feature>
<dbReference type="EMBL" id="HE573023">
    <property type="protein sequence ID" value="CCC49203.1"/>
    <property type="molecule type" value="Genomic_DNA"/>
</dbReference>
<protein>
    <submittedName>
        <fullName evidence="6">Putative lanosterol synthase</fullName>
    </submittedName>
</protein>
<evidence type="ECO:0000256" key="3">
    <source>
        <dbReference type="ARBA" id="ARBA00023235"/>
    </source>
</evidence>
<dbReference type="PANTHER" id="PTHR11764">
    <property type="entry name" value="TERPENE CYCLASE/MUTASE FAMILY MEMBER"/>
    <property type="match status" value="1"/>
</dbReference>
<comment type="similarity">
    <text evidence="1">Belongs to the terpene cyclase/mutase family.</text>
</comment>
<evidence type="ECO:0000259" key="5">
    <source>
        <dbReference type="Pfam" id="PF13249"/>
    </source>
</evidence>
<dbReference type="InterPro" id="IPR032697">
    <property type="entry name" value="SQ_cyclase_N"/>
</dbReference>
<evidence type="ECO:0000256" key="2">
    <source>
        <dbReference type="ARBA" id="ARBA00022737"/>
    </source>
</evidence>
<keyword evidence="2" id="KW-0677">Repeat</keyword>
<keyword evidence="4" id="KW-1133">Transmembrane helix</keyword>